<dbReference type="Proteomes" id="UP001552299">
    <property type="component" value="Unassembled WGS sequence"/>
</dbReference>
<evidence type="ECO:0000313" key="2">
    <source>
        <dbReference type="Proteomes" id="UP001552299"/>
    </source>
</evidence>
<sequence>MVVEMFFNILRVEVEQRGVAGDYRRNLALCEAMASKEGQEGIGITALSAAAGERPHDPTR</sequence>
<proteinExistence type="predicted"/>
<comment type="caution">
    <text evidence="1">The sequence shown here is derived from an EMBL/GenBank/DDBJ whole genome shotgun (WGS) entry which is preliminary data.</text>
</comment>
<name>A0ABD0VVP3_DENTH</name>
<keyword evidence="2" id="KW-1185">Reference proteome</keyword>
<protein>
    <submittedName>
        <fullName evidence="1">Uncharacterized protein</fullName>
    </submittedName>
</protein>
<organism evidence="1 2">
    <name type="scientific">Dendrobium thyrsiflorum</name>
    <name type="common">Pinecone-like raceme dendrobium</name>
    <name type="synonym">Orchid</name>
    <dbReference type="NCBI Taxonomy" id="117978"/>
    <lineage>
        <taxon>Eukaryota</taxon>
        <taxon>Viridiplantae</taxon>
        <taxon>Streptophyta</taxon>
        <taxon>Embryophyta</taxon>
        <taxon>Tracheophyta</taxon>
        <taxon>Spermatophyta</taxon>
        <taxon>Magnoliopsida</taxon>
        <taxon>Liliopsida</taxon>
        <taxon>Asparagales</taxon>
        <taxon>Orchidaceae</taxon>
        <taxon>Epidendroideae</taxon>
        <taxon>Malaxideae</taxon>
        <taxon>Dendrobiinae</taxon>
        <taxon>Dendrobium</taxon>
    </lineage>
</organism>
<gene>
    <name evidence="1" type="ORF">M5K25_001025</name>
</gene>
<dbReference type="AlphaFoldDB" id="A0ABD0VVP3"/>
<evidence type="ECO:0000313" key="1">
    <source>
        <dbReference type="EMBL" id="KAL0929085.1"/>
    </source>
</evidence>
<dbReference type="EMBL" id="JANQDX010000001">
    <property type="protein sequence ID" value="KAL0929085.1"/>
    <property type="molecule type" value="Genomic_DNA"/>
</dbReference>
<accession>A0ABD0VVP3</accession>
<reference evidence="1 2" key="1">
    <citation type="journal article" date="2024" name="Plant Biotechnol. J.">
        <title>Dendrobium thyrsiflorum genome and its molecular insights into genes involved in important horticultural traits.</title>
        <authorList>
            <person name="Chen B."/>
            <person name="Wang J.Y."/>
            <person name="Zheng P.J."/>
            <person name="Li K.L."/>
            <person name="Liang Y.M."/>
            <person name="Chen X.F."/>
            <person name="Zhang C."/>
            <person name="Zhao X."/>
            <person name="He X."/>
            <person name="Zhang G.Q."/>
            <person name="Liu Z.J."/>
            <person name="Xu Q."/>
        </authorList>
    </citation>
    <scope>NUCLEOTIDE SEQUENCE [LARGE SCALE GENOMIC DNA]</scope>
    <source>
        <strain evidence="1">GZMU011</strain>
    </source>
</reference>